<dbReference type="GO" id="GO:0070043">
    <property type="term" value="F:rRNA (guanine-N7-)-methyltransferase activity"/>
    <property type="evidence" value="ECO:0007669"/>
    <property type="project" value="TreeGrafter"/>
</dbReference>
<dbReference type="Gene3D" id="3.30.750.80">
    <property type="entry name" value="RNA methyltransferase domain (HRMD) like"/>
    <property type="match status" value="1"/>
</dbReference>
<gene>
    <name evidence="7" type="ORF">MNBD_GAMMA07-2136</name>
</gene>
<dbReference type="PROSITE" id="PS51165">
    <property type="entry name" value="THUMP"/>
    <property type="match status" value="1"/>
</dbReference>
<keyword evidence="4 7" id="KW-0808">Transferase</keyword>
<keyword evidence="5" id="KW-0949">S-adenosyl-L-methionine</keyword>
<keyword evidence="1" id="KW-0963">Cytoplasm</keyword>
<name>A0A3B0WNP9_9ZZZZ</name>
<dbReference type="EC" id="2.1.1.264" evidence="7"/>
<dbReference type="HAMAP" id="MF_01858">
    <property type="entry name" value="23SrRNA_methyltr_KL"/>
    <property type="match status" value="1"/>
</dbReference>
<protein>
    <submittedName>
        <fullName evidence="7">23S rRNA (Guanine(2445)-N(2))-methyltransferase / 23S rRNA (Guanine(2069)-N(7))-methyltransferase</fullName>
        <ecNumber evidence="7">2.1.1.173</ecNumber>
        <ecNumber evidence="7">2.1.1.264</ecNumber>
    </submittedName>
</protein>
<dbReference type="PROSITE" id="PS01261">
    <property type="entry name" value="UPF0020"/>
    <property type="match status" value="1"/>
</dbReference>
<evidence type="ECO:0000256" key="5">
    <source>
        <dbReference type="ARBA" id="ARBA00022691"/>
    </source>
</evidence>
<dbReference type="Pfam" id="PF10672">
    <property type="entry name" value="Methyltrans_SAM"/>
    <property type="match status" value="1"/>
</dbReference>
<keyword evidence="2" id="KW-0698">rRNA processing</keyword>
<keyword evidence="3 7" id="KW-0489">Methyltransferase</keyword>
<organism evidence="7">
    <name type="scientific">hydrothermal vent metagenome</name>
    <dbReference type="NCBI Taxonomy" id="652676"/>
    <lineage>
        <taxon>unclassified sequences</taxon>
        <taxon>metagenomes</taxon>
        <taxon>ecological metagenomes</taxon>
    </lineage>
</organism>
<evidence type="ECO:0000256" key="3">
    <source>
        <dbReference type="ARBA" id="ARBA00022603"/>
    </source>
</evidence>
<dbReference type="InterPro" id="IPR004114">
    <property type="entry name" value="THUMP_dom"/>
</dbReference>
<feature type="domain" description="THUMP" evidence="6">
    <location>
        <begin position="46"/>
        <end position="157"/>
    </location>
</feature>
<dbReference type="InterPro" id="IPR002052">
    <property type="entry name" value="DNA_methylase_N6_adenine_CS"/>
</dbReference>
<accession>A0A3B0WNP9</accession>
<dbReference type="PRINTS" id="PR00507">
    <property type="entry name" value="N12N6MTFRASE"/>
</dbReference>
<dbReference type="Pfam" id="PF01170">
    <property type="entry name" value="UPF0020"/>
    <property type="match status" value="1"/>
</dbReference>
<dbReference type="InterPro" id="IPR029063">
    <property type="entry name" value="SAM-dependent_MTases_sf"/>
</dbReference>
<proteinExistence type="inferred from homology"/>
<dbReference type="Gene3D" id="3.30.2130.30">
    <property type="match status" value="1"/>
</dbReference>
<dbReference type="InterPro" id="IPR017244">
    <property type="entry name" value="23SrRNA_methyltr_KL"/>
</dbReference>
<dbReference type="PANTHER" id="PTHR47313:SF1">
    <property type="entry name" value="RIBOSOMAL RNA LARGE SUBUNIT METHYLTRANSFERASE K_L"/>
    <property type="match status" value="1"/>
</dbReference>
<evidence type="ECO:0000313" key="7">
    <source>
        <dbReference type="EMBL" id="VAW57605.1"/>
    </source>
</evidence>
<dbReference type="CDD" id="cd11715">
    <property type="entry name" value="THUMP_AdoMetMT"/>
    <property type="match status" value="1"/>
</dbReference>
<dbReference type="Gene3D" id="3.40.50.150">
    <property type="entry name" value="Vaccinia Virus protein VP39"/>
    <property type="match status" value="2"/>
</dbReference>
<dbReference type="SMART" id="SM00981">
    <property type="entry name" value="THUMP"/>
    <property type="match status" value="1"/>
</dbReference>
<dbReference type="Pfam" id="PF02926">
    <property type="entry name" value="THUMP"/>
    <property type="match status" value="1"/>
</dbReference>
<dbReference type="GO" id="GO:0052915">
    <property type="term" value="F:23S rRNA (guanine(2445)-N(2))-methyltransferase activity"/>
    <property type="evidence" value="ECO:0007669"/>
    <property type="project" value="UniProtKB-EC"/>
</dbReference>
<dbReference type="PROSITE" id="PS00092">
    <property type="entry name" value="N6_MTASE"/>
    <property type="match status" value="1"/>
</dbReference>
<evidence type="ECO:0000259" key="6">
    <source>
        <dbReference type="PROSITE" id="PS51165"/>
    </source>
</evidence>
<dbReference type="GO" id="GO:0003723">
    <property type="term" value="F:RNA binding"/>
    <property type="evidence" value="ECO:0007669"/>
    <property type="project" value="InterPro"/>
</dbReference>
<dbReference type="InterPro" id="IPR019614">
    <property type="entry name" value="SAM-dep_methyl-trfase"/>
</dbReference>
<evidence type="ECO:0000256" key="4">
    <source>
        <dbReference type="ARBA" id="ARBA00022679"/>
    </source>
</evidence>
<sequence length="727" mass="83304">MKNISTFFVTCSKGLEDLLLKELNQLAIDTAEQAYSGVSFNGTLEQAYKVCLWSRLASRVFLKLKTFEAETDDALYHGLQTINWPQHIDMDGTLAVSCTLNQSTITNSHYASLKTKDAIVDQFNDLYETRPSVDREEPDVRINVHIDHDQADISIDLAGAPLHRRGYRISNVQAPLKENLAAAILVRSGWLSGKADQSQHLLDPMCGSGTFLIEAAMMSLNIAPGLRRSYYGFLNWKGHDAECWKNILSEAKKSVKSIADIHQTFTGYDSDKYSIATARQNVHSAGLQDLISLEQQDFSQSCEIIKEQPIQQGMVIVNPPYGERLGEKQELAHLYSEMGDAWRDHFPDWKIALFTANDELIKHIGLRAHRTNSFFNGAIKCKLLQYQIRPALSEEQKQLKDEKYTQQRSAILNRLKKNAKHIGRWARKNNIEAYRLYSADLPEYAAAIDVYGDWVHVQEYQAPSSIEINKAKQRFELLVDVIPEVLNSDKQKIIVKTRRQQKGLSQYERQANAHHEFKVEENGLQFHVNLNDYLDTGLFLDHRDTRQYVHNLIKKQVSIKDSALNNHFLNLFAYTSSFSVYAAAAGAHTTSVDMSNTYIRWSERNFNSNNLSGDEHQFIKADCLKWLVVANRNNEKYQWIFIDPPTFSNSKSMEDLFDVQKDHVVLIESAMLLLEKGGQLIFSNNFKRFKLDKIITEKFEVENITSSTIPEDFKRTPKIHHCFIIKH</sequence>
<dbReference type="EMBL" id="UOFF01000426">
    <property type="protein sequence ID" value="VAW57605.1"/>
    <property type="molecule type" value="Genomic_DNA"/>
</dbReference>
<evidence type="ECO:0000256" key="2">
    <source>
        <dbReference type="ARBA" id="ARBA00022552"/>
    </source>
</evidence>
<dbReference type="InterPro" id="IPR000241">
    <property type="entry name" value="RlmKL-like_Mtase"/>
</dbReference>
<dbReference type="InterPro" id="IPR054170">
    <property type="entry name" value="RlmL_1st"/>
</dbReference>
<dbReference type="GO" id="GO:0005737">
    <property type="term" value="C:cytoplasm"/>
    <property type="evidence" value="ECO:0007669"/>
    <property type="project" value="InterPro"/>
</dbReference>
<dbReference type="AlphaFoldDB" id="A0A3B0WNP9"/>
<reference evidence="7" key="1">
    <citation type="submission" date="2018-06" db="EMBL/GenBank/DDBJ databases">
        <authorList>
            <person name="Zhirakovskaya E."/>
        </authorList>
    </citation>
    <scope>NUCLEOTIDE SEQUENCE</scope>
</reference>
<dbReference type="SUPFAM" id="SSF53335">
    <property type="entry name" value="S-adenosyl-L-methionine-dependent methyltransferases"/>
    <property type="match status" value="2"/>
</dbReference>
<dbReference type="PIRSF" id="PIRSF037618">
    <property type="entry name" value="RNA_Mtase_bacteria_prd"/>
    <property type="match status" value="1"/>
</dbReference>
<dbReference type="EC" id="2.1.1.173" evidence="7"/>
<dbReference type="InterPro" id="IPR053943">
    <property type="entry name" value="RlmKL-like_Mtase_CS"/>
</dbReference>
<evidence type="ECO:0000256" key="1">
    <source>
        <dbReference type="ARBA" id="ARBA00022490"/>
    </source>
</evidence>
<dbReference type="Pfam" id="PF22020">
    <property type="entry name" value="RlmL_1st"/>
    <property type="match status" value="1"/>
</dbReference>
<dbReference type="NCBIfam" id="NF008748">
    <property type="entry name" value="PRK11783.1"/>
    <property type="match status" value="1"/>
</dbReference>
<dbReference type="PANTHER" id="PTHR47313">
    <property type="entry name" value="RIBOSOMAL RNA LARGE SUBUNIT METHYLTRANSFERASE K/L"/>
    <property type="match status" value="1"/>
</dbReference>